<dbReference type="KEGG" id="nav:JQS30_04100"/>
<keyword evidence="2" id="KW-1185">Reference proteome</keyword>
<protein>
    <submittedName>
        <fullName evidence="1">Cold-shock protein</fullName>
    </submittedName>
</protein>
<dbReference type="Proteomes" id="UP000662939">
    <property type="component" value="Chromosome"/>
</dbReference>
<reference evidence="1" key="1">
    <citation type="submission" date="2021-02" db="EMBL/GenBank/DDBJ databases">
        <title>Natronoglycomyces albus gen. nov., sp. nov, a haloalkaliphilic actinobacterium from a soda solonchak soil.</title>
        <authorList>
            <person name="Sorokin D.Y."/>
            <person name="Khijniak T.V."/>
            <person name="Zakharycheva A.P."/>
            <person name="Boueva O.V."/>
            <person name="Ariskina E.V."/>
            <person name="Hahnke R.L."/>
            <person name="Bunk B."/>
            <person name="Sproer C."/>
            <person name="Schumann P."/>
            <person name="Evtushenko L.I."/>
            <person name="Kublanov I.V."/>
        </authorList>
    </citation>
    <scope>NUCLEOTIDE SEQUENCE</scope>
    <source>
        <strain evidence="1">DSM 106290</strain>
    </source>
</reference>
<organism evidence="1 2">
    <name type="scientific">Natronoglycomyces albus</name>
    <dbReference type="NCBI Taxonomy" id="2811108"/>
    <lineage>
        <taxon>Bacteria</taxon>
        <taxon>Bacillati</taxon>
        <taxon>Actinomycetota</taxon>
        <taxon>Actinomycetes</taxon>
        <taxon>Glycomycetales</taxon>
        <taxon>Glycomycetaceae</taxon>
        <taxon>Natronoglycomyces</taxon>
    </lineage>
</organism>
<accession>A0A895XX81</accession>
<name>A0A895XX81_9ACTN</name>
<sequence length="81" mass="8539">MSRIVQGTVARFEPHVPEGTASNDPSRALIGSAILDDGRQVDFDAAAFAASGLRLLRPGQRLDLELDSHGDVSAVRVPTIG</sequence>
<evidence type="ECO:0000313" key="1">
    <source>
        <dbReference type="EMBL" id="QSB07126.1"/>
    </source>
</evidence>
<dbReference type="EMBL" id="CP070496">
    <property type="protein sequence ID" value="QSB07126.1"/>
    <property type="molecule type" value="Genomic_DNA"/>
</dbReference>
<dbReference type="RefSeq" id="WP_246498040.1">
    <property type="nucleotide sequence ID" value="NZ_CP070496.1"/>
</dbReference>
<dbReference type="AlphaFoldDB" id="A0A895XX81"/>
<gene>
    <name evidence="1" type="ORF">JQS30_04100</name>
</gene>
<evidence type="ECO:0000313" key="2">
    <source>
        <dbReference type="Proteomes" id="UP000662939"/>
    </source>
</evidence>
<proteinExistence type="predicted"/>